<keyword evidence="3" id="KW-0815">Transposition</keyword>
<dbReference type="Proteomes" id="UP000298693">
    <property type="component" value="Plasmid p3"/>
</dbReference>
<protein>
    <recommendedName>
        <fullName evidence="9">Transposase</fullName>
    </recommendedName>
</protein>
<evidence type="ECO:0000256" key="6">
    <source>
        <dbReference type="SAM" id="MobiDB-lite"/>
    </source>
</evidence>
<keyword evidence="7" id="KW-0614">Plasmid</keyword>
<sequence>MSAFIATAVAHTAVAQDAADAAKAQWRRDSEQVRPAQRGRGRHAGLPGFPKEHRAKIHSTLPLERLNGKIKRRAEGGRHPPQRGGDHPA</sequence>
<reference evidence="7 8" key="1">
    <citation type="submission" date="2018-09" db="EMBL/GenBank/DDBJ databases">
        <title>Whole genome based analysis of evolution and adaptive divergence in Indian and Brazilian strains of Azospirillum brasilense.</title>
        <authorList>
            <person name="Singh C."/>
            <person name="Tripathi A.K."/>
        </authorList>
    </citation>
    <scope>NUCLEOTIDE SEQUENCE [LARGE SCALE GENOMIC DNA]</scope>
    <source>
        <strain evidence="7 8">MTCC4039</strain>
        <plasmid evidence="7 8">p3</plasmid>
    </source>
</reference>
<keyword evidence="5" id="KW-0233">DNA recombination</keyword>
<feature type="compositionally biased region" description="Basic and acidic residues" evidence="6">
    <location>
        <begin position="73"/>
        <end position="89"/>
    </location>
</feature>
<dbReference type="EMBL" id="CP032349">
    <property type="protein sequence ID" value="QCO19547.1"/>
    <property type="molecule type" value="Genomic_DNA"/>
</dbReference>
<geneLocation type="plasmid" evidence="7">
    <name>p3</name>
</geneLocation>
<comment type="function">
    <text evidence="1">Required for the transposition of the insertion element.</text>
</comment>
<organism evidence="7 8">
    <name type="scientific">Azospirillum brasilense</name>
    <dbReference type="NCBI Taxonomy" id="192"/>
    <lineage>
        <taxon>Bacteria</taxon>
        <taxon>Pseudomonadati</taxon>
        <taxon>Pseudomonadota</taxon>
        <taxon>Alphaproteobacteria</taxon>
        <taxon>Rhodospirillales</taxon>
        <taxon>Azospirillaceae</taxon>
        <taxon>Azospirillum</taxon>
    </lineage>
</organism>
<evidence type="ECO:0000256" key="2">
    <source>
        <dbReference type="ARBA" id="ARBA00010961"/>
    </source>
</evidence>
<keyword evidence="4" id="KW-0238">DNA-binding</keyword>
<evidence type="ECO:0000256" key="4">
    <source>
        <dbReference type="ARBA" id="ARBA00023125"/>
    </source>
</evidence>
<evidence type="ECO:0000256" key="1">
    <source>
        <dbReference type="ARBA" id="ARBA00002190"/>
    </source>
</evidence>
<proteinExistence type="inferred from homology"/>
<dbReference type="GO" id="GO:0004803">
    <property type="term" value="F:transposase activity"/>
    <property type="evidence" value="ECO:0007669"/>
    <property type="project" value="InterPro"/>
</dbReference>
<evidence type="ECO:0000313" key="8">
    <source>
        <dbReference type="Proteomes" id="UP000298693"/>
    </source>
</evidence>
<evidence type="ECO:0000256" key="5">
    <source>
        <dbReference type="ARBA" id="ARBA00023172"/>
    </source>
</evidence>
<dbReference type="Pfam" id="PF00872">
    <property type="entry name" value="Transposase_mut"/>
    <property type="match status" value="1"/>
</dbReference>
<dbReference type="InterPro" id="IPR001207">
    <property type="entry name" value="Transposase_mutator"/>
</dbReference>
<feature type="region of interest" description="Disordered" evidence="6">
    <location>
        <begin position="23"/>
        <end position="89"/>
    </location>
</feature>
<comment type="similarity">
    <text evidence="2">Belongs to the transposase mutator family.</text>
</comment>
<accession>A0A4D8R9T6</accession>
<evidence type="ECO:0000256" key="3">
    <source>
        <dbReference type="ARBA" id="ARBA00022578"/>
    </source>
</evidence>
<dbReference type="AlphaFoldDB" id="A0A4D8R9T6"/>
<dbReference type="GO" id="GO:0006313">
    <property type="term" value="P:DNA transposition"/>
    <property type="evidence" value="ECO:0007669"/>
    <property type="project" value="InterPro"/>
</dbReference>
<name>A0A4D8R9T6_AZOBR</name>
<evidence type="ECO:0008006" key="9">
    <source>
        <dbReference type="Google" id="ProtNLM"/>
    </source>
</evidence>
<dbReference type="GO" id="GO:0003677">
    <property type="term" value="F:DNA binding"/>
    <property type="evidence" value="ECO:0007669"/>
    <property type="project" value="UniProtKB-KW"/>
</dbReference>
<gene>
    <name evidence="7" type="ORF">D3869_30400</name>
</gene>
<evidence type="ECO:0000313" key="7">
    <source>
        <dbReference type="EMBL" id="QCO19547.1"/>
    </source>
</evidence>